<keyword evidence="13" id="KW-1185">Reference proteome</keyword>
<evidence type="ECO:0000256" key="5">
    <source>
        <dbReference type="ARBA" id="ARBA00022692"/>
    </source>
</evidence>
<dbReference type="GO" id="GO:0045271">
    <property type="term" value="C:respiratory chain complex I"/>
    <property type="evidence" value="ECO:0007669"/>
    <property type="project" value="UniProtKB-UniRule"/>
</dbReference>
<evidence type="ECO:0000256" key="10">
    <source>
        <dbReference type="ARBA" id="ARBA00023136"/>
    </source>
</evidence>
<evidence type="ECO:0000256" key="4">
    <source>
        <dbReference type="ARBA" id="ARBA00022660"/>
    </source>
</evidence>
<protein>
    <recommendedName>
        <fullName evidence="11">NADH dehydrogenase [ubiquinone] 1 alpha subcomplex subunit 13</fullName>
    </recommendedName>
</protein>
<evidence type="ECO:0000256" key="2">
    <source>
        <dbReference type="ARBA" id="ARBA00007312"/>
    </source>
</evidence>
<dbReference type="InterPro" id="IPR009346">
    <property type="entry name" value="GRIM-19"/>
</dbReference>
<evidence type="ECO:0000256" key="3">
    <source>
        <dbReference type="ARBA" id="ARBA00022448"/>
    </source>
</evidence>
<keyword evidence="7 11" id="KW-0249">Electron transport</keyword>
<dbReference type="PANTHER" id="PTHR12966:SF0">
    <property type="entry name" value="NADH DEHYDROGENASE [UBIQUINONE] 1 ALPHA SUBCOMPLEX SUBUNIT 13"/>
    <property type="match status" value="1"/>
</dbReference>
<comment type="function">
    <text evidence="11">Complex I functions in the transfer of electrons from NADH to the respiratory chain. Accessory subunit of the mitochondrial membrane respiratory chain NADH dehydrogenase (Complex I), that is believed not to be involved in catalysis.</text>
</comment>
<keyword evidence="8 11" id="KW-1133">Transmembrane helix</keyword>
<keyword evidence="5 11" id="KW-0812">Transmembrane</keyword>
<keyword evidence="4 11" id="KW-0679">Respiratory chain</keyword>
<keyword evidence="10 11" id="KW-0472">Membrane</keyword>
<accession>A0AAD5HAW2</accession>
<dbReference type="Proteomes" id="UP001206595">
    <property type="component" value="Unassembled WGS sequence"/>
</dbReference>
<proteinExistence type="inferred from homology"/>
<dbReference type="Pfam" id="PF06212">
    <property type="entry name" value="GRIM-19"/>
    <property type="match status" value="1"/>
</dbReference>
<evidence type="ECO:0000256" key="7">
    <source>
        <dbReference type="ARBA" id="ARBA00022982"/>
    </source>
</evidence>
<sequence length="146" mass="16712">MANNLELLQSFSHQPLMSTPATQDLPPPGGYSEVKYRRYLPKRGPSGLVIFAGITAVCAFGFYRVAQGNLERRELKRENLWSRIHLIPLLTAESDRDAFRRQQAALNREAEIMKDVKDWKVGESVYNNTKYYTRPSVVVVPEDARQ</sequence>
<evidence type="ECO:0000256" key="9">
    <source>
        <dbReference type="ARBA" id="ARBA00023128"/>
    </source>
</evidence>
<organism evidence="12 13">
    <name type="scientific">Umbelopsis ramanniana AG</name>
    <dbReference type="NCBI Taxonomy" id="1314678"/>
    <lineage>
        <taxon>Eukaryota</taxon>
        <taxon>Fungi</taxon>
        <taxon>Fungi incertae sedis</taxon>
        <taxon>Mucoromycota</taxon>
        <taxon>Mucoromycotina</taxon>
        <taxon>Umbelopsidomycetes</taxon>
        <taxon>Umbelopsidales</taxon>
        <taxon>Umbelopsidaceae</taxon>
        <taxon>Umbelopsis</taxon>
    </lineage>
</organism>
<reference evidence="12" key="1">
    <citation type="submission" date="2021-06" db="EMBL/GenBank/DDBJ databases">
        <authorList>
            <consortium name="DOE Joint Genome Institute"/>
            <person name="Mondo S.J."/>
            <person name="Amses K.R."/>
            <person name="Simmons D.R."/>
            <person name="Longcore J.E."/>
            <person name="Seto K."/>
            <person name="Alves G.H."/>
            <person name="Bonds A.E."/>
            <person name="Quandt C.A."/>
            <person name="Davis W.J."/>
            <person name="Chang Y."/>
            <person name="Letcher P.M."/>
            <person name="Powell M.J."/>
            <person name="Kuo A."/>
            <person name="Labutti K."/>
            <person name="Pangilinan J."/>
            <person name="Andreopoulos W."/>
            <person name="Tritt A."/>
            <person name="Riley R."/>
            <person name="Hundley H."/>
            <person name="Johnson J."/>
            <person name="Lipzen A."/>
            <person name="Barry K."/>
            <person name="Berbee M.L."/>
            <person name="Buchler N.E."/>
            <person name="Grigoriev I.V."/>
            <person name="Spatafora J.W."/>
            <person name="Stajich J.E."/>
            <person name="James T.Y."/>
        </authorList>
    </citation>
    <scope>NUCLEOTIDE SEQUENCE</scope>
    <source>
        <strain evidence="12">AG</strain>
    </source>
</reference>
<evidence type="ECO:0000313" key="12">
    <source>
        <dbReference type="EMBL" id="KAI8575568.1"/>
    </source>
</evidence>
<evidence type="ECO:0000256" key="6">
    <source>
        <dbReference type="ARBA" id="ARBA00022792"/>
    </source>
</evidence>
<dbReference type="GeneID" id="75917636"/>
<evidence type="ECO:0000256" key="1">
    <source>
        <dbReference type="ARBA" id="ARBA00004298"/>
    </source>
</evidence>
<comment type="subcellular location">
    <subcellularLocation>
        <location evidence="1 11">Mitochondrion inner membrane</location>
        <topology evidence="1 11">Single-pass membrane protein</topology>
        <orientation evidence="1 11">Matrix side</orientation>
    </subcellularLocation>
</comment>
<evidence type="ECO:0000313" key="13">
    <source>
        <dbReference type="Proteomes" id="UP001206595"/>
    </source>
</evidence>
<dbReference type="GO" id="GO:0005743">
    <property type="term" value="C:mitochondrial inner membrane"/>
    <property type="evidence" value="ECO:0007669"/>
    <property type="project" value="UniProtKB-SubCell"/>
</dbReference>
<keyword evidence="6 11" id="KW-0999">Mitochondrion inner membrane</keyword>
<reference evidence="12" key="2">
    <citation type="journal article" date="2022" name="Proc. Natl. Acad. Sci. U.S.A.">
        <title>Diploid-dominant life cycles characterize the early evolution of Fungi.</title>
        <authorList>
            <person name="Amses K.R."/>
            <person name="Simmons D.R."/>
            <person name="Longcore J.E."/>
            <person name="Mondo S.J."/>
            <person name="Seto K."/>
            <person name="Jeronimo G.H."/>
            <person name="Bonds A.E."/>
            <person name="Quandt C.A."/>
            <person name="Davis W.J."/>
            <person name="Chang Y."/>
            <person name="Federici B.A."/>
            <person name="Kuo A."/>
            <person name="LaButti K."/>
            <person name="Pangilinan J."/>
            <person name="Andreopoulos W."/>
            <person name="Tritt A."/>
            <person name="Riley R."/>
            <person name="Hundley H."/>
            <person name="Johnson J."/>
            <person name="Lipzen A."/>
            <person name="Barry K."/>
            <person name="Lang B.F."/>
            <person name="Cuomo C.A."/>
            <person name="Buchler N.E."/>
            <person name="Grigoriev I.V."/>
            <person name="Spatafora J.W."/>
            <person name="Stajich J.E."/>
            <person name="James T.Y."/>
        </authorList>
    </citation>
    <scope>NUCLEOTIDE SEQUENCE</scope>
    <source>
        <strain evidence="12">AG</strain>
    </source>
</reference>
<dbReference type="EMBL" id="MU620977">
    <property type="protein sequence ID" value="KAI8575568.1"/>
    <property type="molecule type" value="Genomic_DNA"/>
</dbReference>
<name>A0AAD5HAW2_UMBRA</name>
<dbReference type="RefSeq" id="XP_051440572.1">
    <property type="nucleotide sequence ID" value="XM_051592293.1"/>
</dbReference>
<keyword evidence="3 11" id="KW-0813">Transport</keyword>
<feature type="transmembrane region" description="Helical" evidence="11">
    <location>
        <begin position="46"/>
        <end position="66"/>
    </location>
</feature>
<dbReference type="AlphaFoldDB" id="A0AAD5HAW2"/>
<dbReference type="PANTHER" id="PTHR12966">
    <property type="entry name" value="NADH DEHYDROGENASE UBIQUINONE 1 ALPHA SUBCOMPLEX SUBUNIT 13"/>
    <property type="match status" value="1"/>
</dbReference>
<keyword evidence="9 11" id="KW-0496">Mitochondrion</keyword>
<comment type="similarity">
    <text evidence="2 11">Belongs to the complex I NDUFA13 subunit family.</text>
</comment>
<evidence type="ECO:0000256" key="8">
    <source>
        <dbReference type="ARBA" id="ARBA00022989"/>
    </source>
</evidence>
<comment type="caution">
    <text evidence="12">The sequence shown here is derived from an EMBL/GenBank/DDBJ whole genome shotgun (WGS) entry which is preliminary data.</text>
</comment>
<evidence type="ECO:0000256" key="11">
    <source>
        <dbReference type="RuleBase" id="RU368034"/>
    </source>
</evidence>
<gene>
    <name evidence="12" type="ORF">K450DRAFT_261278</name>
</gene>